<evidence type="ECO:0000256" key="10">
    <source>
        <dbReference type="ARBA" id="ARBA00047770"/>
    </source>
</evidence>
<comment type="similarity">
    <text evidence="11">Belongs to the class I-like SAM-binding methyltransferase superfamily. DOT1 family.</text>
</comment>
<dbReference type="OrthoDB" id="443402at2759"/>
<evidence type="ECO:0000256" key="3">
    <source>
        <dbReference type="ARBA" id="ARBA00020987"/>
    </source>
</evidence>
<dbReference type="PROSITE" id="PS51569">
    <property type="entry name" value="DOT1"/>
    <property type="match status" value="1"/>
</dbReference>
<proteinExistence type="inferred from homology"/>
<name>A0A9P7BU85_RHIOR</name>
<dbReference type="GO" id="GO:0140956">
    <property type="term" value="F:histone H3K79 trimethyltransferase activity"/>
    <property type="evidence" value="ECO:0007669"/>
    <property type="project" value="UniProtKB-EC"/>
</dbReference>
<evidence type="ECO:0000256" key="4">
    <source>
        <dbReference type="ARBA" id="ARBA00022603"/>
    </source>
</evidence>
<evidence type="ECO:0000256" key="8">
    <source>
        <dbReference type="ARBA" id="ARBA00023242"/>
    </source>
</evidence>
<evidence type="ECO:0000256" key="2">
    <source>
        <dbReference type="ARBA" id="ARBA00012190"/>
    </source>
</evidence>
<dbReference type="InterPro" id="IPR025789">
    <property type="entry name" value="DOT1_dom"/>
</dbReference>
<evidence type="ECO:0000313" key="14">
    <source>
        <dbReference type="EMBL" id="KAG1310624.1"/>
    </source>
</evidence>
<organism evidence="14 15">
    <name type="scientific">Rhizopus oryzae</name>
    <name type="common">Mucormycosis agent</name>
    <name type="synonym">Rhizopus arrhizus var. delemar</name>
    <dbReference type="NCBI Taxonomy" id="64495"/>
    <lineage>
        <taxon>Eukaryota</taxon>
        <taxon>Fungi</taxon>
        <taxon>Fungi incertae sedis</taxon>
        <taxon>Mucoromycota</taxon>
        <taxon>Mucoromycotina</taxon>
        <taxon>Mucoromycetes</taxon>
        <taxon>Mucorales</taxon>
        <taxon>Mucorineae</taxon>
        <taxon>Rhizopodaceae</taxon>
        <taxon>Rhizopus</taxon>
    </lineage>
</organism>
<evidence type="ECO:0000256" key="12">
    <source>
        <dbReference type="SAM" id="MobiDB-lite"/>
    </source>
</evidence>
<dbReference type="PANTHER" id="PTHR21451">
    <property type="entry name" value="HISTONE H3 METHYLTRANSFERASE"/>
    <property type="match status" value="1"/>
</dbReference>
<dbReference type="AlphaFoldDB" id="A0A9P7BU85"/>
<feature type="domain" description="DOT1" evidence="13">
    <location>
        <begin position="82"/>
        <end position="315"/>
    </location>
</feature>
<reference evidence="14" key="1">
    <citation type="journal article" date="2020" name="Microb. Genom.">
        <title>Genetic diversity of clinical and environmental Mucorales isolates obtained from an investigation of mucormycosis cases among solid organ transplant recipients.</title>
        <authorList>
            <person name="Nguyen M.H."/>
            <person name="Kaul D."/>
            <person name="Muto C."/>
            <person name="Cheng S.J."/>
            <person name="Richter R.A."/>
            <person name="Bruno V.M."/>
            <person name="Liu G."/>
            <person name="Beyhan S."/>
            <person name="Sundermann A.J."/>
            <person name="Mounaud S."/>
            <person name="Pasculle A.W."/>
            <person name="Nierman W.C."/>
            <person name="Driscoll E."/>
            <person name="Cumbie R."/>
            <person name="Clancy C.J."/>
            <person name="Dupont C.L."/>
        </authorList>
    </citation>
    <scope>NUCLEOTIDE SEQUENCE</scope>
    <source>
        <strain evidence="14">GL11</strain>
    </source>
</reference>
<feature type="region of interest" description="Disordered" evidence="12">
    <location>
        <begin position="1"/>
        <end position="23"/>
    </location>
</feature>
<evidence type="ECO:0000256" key="1">
    <source>
        <dbReference type="ARBA" id="ARBA00004123"/>
    </source>
</evidence>
<dbReference type="Pfam" id="PF08123">
    <property type="entry name" value="DOT1"/>
    <property type="match status" value="1"/>
</dbReference>
<keyword evidence="15" id="KW-1185">Reference proteome</keyword>
<dbReference type="CDD" id="cd02440">
    <property type="entry name" value="AdoMet_MTases"/>
    <property type="match status" value="1"/>
</dbReference>
<dbReference type="Gene3D" id="1.10.260.170">
    <property type="match status" value="1"/>
</dbReference>
<dbReference type="GO" id="GO:0005634">
    <property type="term" value="C:nucleus"/>
    <property type="evidence" value="ECO:0007669"/>
    <property type="project" value="UniProtKB-SubCell"/>
</dbReference>
<dbReference type="Gene3D" id="3.40.50.150">
    <property type="entry name" value="Vaccinia Virus protein VP39"/>
    <property type="match status" value="1"/>
</dbReference>
<dbReference type="EMBL" id="JAANQT010000483">
    <property type="protein sequence ID" value="KAG1310624.1"/>
    <property type="molecule type" value="Genomic_DNA"/>
</dbReference>
<keyword evidence="7 11" id="KW-0156">Chromatin regulator</keyword>
<evidence type="ECO:0000259" key="13">
    <source>
        <dbReference type="PROSITE" id="PS51569"/>
    </source>
</evidence>
<gene>
    <name evidence="14" type="ORF">G6F64_004421</name>
</gene>
<dbReference type="InterPro" id="IPR030445">
    <property type="entry name" value="H3-K79_meTrfase"/>
</dbReference>
<comment type="catalytic activity">
    <reaction evidence="10 11">
        <text>L-lysyl(79)-[histone H3] + 3 S-adenosyl-L-methionine = N(6),N(6),N(6)-trimethyl-L-lysyl(79)-[histone H3] + 3 S-adenosyl-L-homocysteine + 3 H(+)</text>
        <dbReference type="Rhea" id="RHEA:60328"/>
        <dbReference type="Rhea" id="RHEA-COMP:15549"/>
        <dbReference type="Rhea" id="RHEA-COMP:15552"/>
        <dbReference type="ChEBI" id="CHEBI:15378"/>
        <dbReference type="ChEBI" id="CHEBI:29969"/>
        <dbReference type="ChEBI" id="CHEBI:57856"/>
        <dbReference type="ChEBI" id="CHEBI:59789"/>
        <dbReference type="ChEBI" id="CHEBI:61961"/>
        <dbReference type="EC" id="2.1.1.360"/>
    </reaction>
</comment>
<dbReference type="Proteomes" id="UP000716291">
    <property type="component" value="Unassembled WGS sequence"/>
</dbReference>
<dbReference type="GO" id="GO:0006281">
    <property type="term" value="P:DNA repair"/>
    <property type="evidence" value="ECO:0007669"/>
    <property type="project" value="TreeGrafter"/>
</dbReference>
<keyword evidence="6 11" id="KW-0949">S-adenosyl-L-methionine</keyword>
<evidence type="ECO:0000256" key="5">
    <source>
        <dbReference type="ARBA" id="ARBA00022679"/>
    </source>
</evidence>
<dbReference type="InterPro" id="IPR029063">
    <property type="entry name" value="SAM-dependent_MTases_sf"/>
</dbReference>
<dbReference type="GO" id="GO:0032259">
    <property type="term" value="P:methylation"/>
    <property type="evidence" value="ECO:0007669"/>
    <property type="project" value="UniProtKB-KW"/>
</dbReference>
<dbReference type="SUPFAM" id="SSF53335">
    <property type="entry name" value="S-adenosyl-L-methionine-dependent methyltransferases"/>
    <property type="match status" value="1"/>
</dbReference>
<evidence type="ECO:0000256" key="7">
    <source>
        <dbReference type="ARBA" id="ARBA00022853"/>
    </source>
</evidence>
<evidence type="ECO:0000256" key="6">
    <source>
        <dbReference type="ARBA" id="ARBA00022691"/>
    </source>
</evidence>
<evidence type="ECO:0000256" key="9">
    <source>
        <dbReference type="ARBA" id="ARBA00029821"/>
    </source>
</evidence>
<comment type="miscellaneous">
    <text evidence="11">In contrast to other lysine histone methyltransferases, it does not contain a SET domain, suggesting the existence of another mechanism for methylation of lysine residues of histones.</text>
</comment>
<comment type="function">
    <text evidence="11">Histone methyltransferase that specifically trimethylates histone H3 to form H3K79me3. This methylation is required for telomere silencing and for the pachytene checkpoint during the meiotic cell cycle by allowing the recruitment of RAD9 to double strand breaks. Nucleosomes are preferred as substrate compared to free histone.</text>
</comment>
<sequence length="315" mass="36599">MTFTPKSTSTAEESMLTPDQSDSEASLFPLSISSIESVCENKTVKNIRYLTQSERVVLVEILDYSPYFTLTDSHNNIKDCYLKVTLEYPGLVAPETFLLLRPIKKKTRGHSEEYDPITDLMRSINLIWEIYFTPEQRKLLGDDFMYCLERYERSQHAKGVSNLIEKFNDVVRKLKKEGALSRNVRRTRYPSYELTCHILFQIYSRTVARRSHMLNVYQSFSDNVYGEIFPSLIDEFIKKTQINSNSVFMDLGCGIGNVVLQVAAQTGCKAYGIEIMETPCKFAKRQLKEYAARMRAWRLPTGRIRFHQVQQQIMR</sequence>
<evidence type="ECO:0000256" key="11">
    <source>
        <dbReference type="RuleBase" id="RU271113"/>
    </source>
</evidence>
<accession>A0A9P7BU85</accession>
<evidence type="ECO:0000313" key="15">
    <source>
        <dbReference type="Proteomes" id="UP000716291"/>
    </source>
</evidence>
<keyword evidence="4 11" id="KW-0489">Methyltransferase</keyword>
<dbReference type="GO" id="GO:0000077">
    <property type="term" value="P:DNA damage checkpoint signaling"/>
    <property type="evidence" value="ECO:0007669"/>
    <property type="project" value="TreeGrafter"/>
</dbReference>
<dbReference type="PANTHER" id="PTHR21451:SF0">
    <property type="entry name" value="HISTONE-LYSINE N-METHYLTRANSFERASE, H3 LYSINE-79 SPECIFIC"/>
    <property type="match status" value="1"/>
</dbReference>
<keyword evidence="8 11" id="KW-0539">Nucleus</keyword>
<keyword evidence="5 11" id="KW-0808">Transferase</keyword>
<protein>
    <recommendedName>
        <fullName evidence="3 11">Histone-lysine N-methyltransferase, H3 lysine-79 specific</fullName>
        <ecNumber evidence="2 11">2.1.1.360</ecNumber>
    </recommendedName>
    <alternativeName>
        <fullName evidence="9 11">Histone H3-K79 methyltransferase</fullName>
    </alternativeName>
</protein>
<comment type="caution">
    <text evidence="14">The sequence shown here is derived from an EMBL/GenBank/DDBJ whole genome shotgun (WGS) entry which is preliminary data.</text>
</comment>
<comment type="subcellular location">
    <subcellularLocation>
        <location evidence="1 11">Nucleus</location>
    </subcellularLocation>
</comment>
<dbReference type="EC" id="2.1.1.360" evidence="2 11"/>